<evidence type="ECO:0000259" key="8">
    <source>
        <dbReference type="Pfam" id="PF12231"/>
    </source>
</evidence>
<evidence type="ECO:0000256" key="4">
    <source>
        <dbReference type="ARBA" id="ARBA00022895"/>
    </source>
</evidence>
<accession>A0ABR1V6I4</accession>
<evidence type="ECO:0000256" key="2">
    <source>
        <dbReference type="ARBA" id="ARBA00004574"/>
    </source>
</evidence>
<evidence type="ECO:0000256" key="6">
    <source>
        <dbReference type="ARBA" id="ARBA00023306"/>
    </source>
</evidence>
<feature type="region of interest" description="Disordered" evidence="7">
    <location>
        <begin position="13"/>
        <end position="75"/>
    </location>
</feature>
<dbReference type="PANTHER" id="PTHR22928">
    <property type="entry name" value="TELOMERE-ASSOCIATED PROTEIN RIF1"/>
    <property type="match status" value="1"/>
</dbReference>
<sequence>MVPQVIVPNALEALPARPPTPPREKNINSDLTSRRKHIFGSQSLHTPPSFSPESSDLSNPTSRRNRKKVGFTSQPEYCEAPAYGDHAKRQHPTPTYQIHPETIAPVLANPLDPSMGSDGSSRPVDIVKMLESTVQQLAGADRDLKVDAYMMLVRALKNSNSLPDRIALQDKMGLFMQFIQRDITAKTSEGSLDSSLVNHALMLLSTFMFYPAIASTLSNDFGVFIIDHCIRSFEDASAPKDVTRHLMQVVAYQDFSPKVMTADRVGRLVSSLHTIEDRVKGKSIIQSRLFIYRRLIKQSKMHMISHSDWLLDLFEDMLSNMKEIRGAAIALGLEASFTIAKEKQFSRRVMEILQMSVDETKYIELYVGRLRAMLKEKSDSTAVPQIWSVVILLMRCPVDRWEFFGPWLEIIQSCFNSSDFQTKLEANYAWNRLVYALQLNDQSFAKTIATICQPFLSQLKRRSTGKQSSELRKVVFGSICNLYYYAFKPNTSTAHLDTFWDACVRPLFQRMIVPEADKASGTLHDHTSQATLILTGLFDSSTPRLWKEDHVWVDPLVKPEDLPALDAKWVRHNASRVFGVVEQILSRAYFELARPESDTAKFWRALVGAVASAASKEVKVSTDTATFVAHSFTLLLKVWSRGIEKADDTDSKSTTFFEATSIYIGTMIDALGLLPFTERQLSMGNQNTFVPVATPSHRPTKGQGQTRTPLHHLFSILSTLPPNTVDGQDLATLIQRVLAPFLSTVSNKSSRAKVDLAQELMQLVPMETLIPFGPWLAISDTFSNSLDNSQASHSSSSSSGQPPIGHEYREIVRHLERGIRSTPNLPWEHWQFLFQDLFVRVAADVGEAGCAISIAEPIAKCAMEIITAQPDATLDPTLLKVGSELISNAKHPRDRQALEAARRRLWGTSAGGSRSVSHDPFDSLYRLVNHLLEVTYKHYDDAISMAICSLLENISGFLLRCNQELALKALVIIQNGIGAWIRDTDEIYNSRQSTTLSEAVKQLWSRVCNTFAQADSLEEIQLDTIEPLLCSAFESKHKHIVSTATAMWNSAFEQSNNIQYPDKLKAVLLSLRPYVDIVLPGLDDSSNEASGQPPSFIDSQEDDSASMKQPPRSSRNGTPQMKKPTSRRSTPGSVQLSLPAERNLSSTPGVTRAGSARKSMTPRLRHNDSQIQFAAIASSSPTHNNAESQVLTDRQREVRDRQRDNAALFPEIKSSVEQRRPTRLSTPKSHRRIEDYVSLTPTPRRGQAAIIYNDQEMTDDVPSSPPNPDELSKPQSSSSIILDDWPPSSPISESPSRNRQSASHHSRSIVPTSHESSKEALAEEEMLEPTSEDVDVQMGEGAAEEVTEEETEDADVEDETTMPDVEQDLSRIESSLPVAAETSATKDPATPTHPRAQKDQGTPRSDNDVYVDALSSPNDSPRNLRSQTRTKPQPDKAASQPVADCSFEASDVDERSMLRLVVELDSRKCDAPTKDGTELAEKTDQKKRSPAKECITVNTVSGQTRRRSTRNKARSEETPSVIASTPVEPDSSQASNDTTQKKRKRPQESSQEGPQESGSKKRRHRNDVDSDHEAVPDSQLLPVNDNKSLEPSEISGVKQPSDSSHASSEHDHEEVDTDVSSPAADAPVDDSEAIHLQIVQEASQSEGAETTANDSFEDNKDDEARTALADLADVTMLEDMEQEEGTEDEEEEMAEAEEDAEDEEDEESEEEDDASVASESSEVMRAATTEEPPLMSSEGSAESPEVIPSPTKSSMERIMTALRGGLVELSTAALSRDEVSRIEDMFYDIKRELYIAESRGRGLHSQPPRR</sequence>
<dbReference type="RefSeq" id="XP_066662321.1">
    <property type="nucleotide sequence ID" value="XM_066816629.1"/>
</dbReference>
<comment type="caution">
    <text evidence="9">The sequence shown here is derived from an EMBL/GenBank/DDBJ whole genome shotgun (WGS) entry which is preliminary data.</text>
</comment>
<dbReference type="Pfam" id="PF12231">
    <property type="entry name" value="Rif1_N"/>
    <property type="match status" value="1"/>
</dbReference>
<protein>
    <recommendedName>
        <fullName evidence="8">Telomere-associated protein Rif1 N-terminal domain-containing protein</fullName>
    </recommendedName>
</protein>
<feature type="compositionally biased region" description="Polar residues" evidence="7">
    <location>
        <begin position="1181"/>
        <end position="1192"/>
    </location>
</feature>
<dbReference type="InterPro" id="IPR022031">
    <property type="entry name" value="Rif1_N"/>
</dbReference>
<dbReference type="EMBL" id="JAQQWN010000009">
    <property type="protein sequence ID" value="KAK8065568.1"/>
    <property type="molecule type" value="Genomic_DNA"/>
</dbReference>
<keyword evidence="6" id="KW-0131">Cell cycle</keyword>
<feature type="region of interest" description="Disordered" evidence="7">
    <location>
        <begin position="1466"/>
        <end position="1752"/>
    </location>
</feature>
<feature type="compositionally biased region" description="Low complexity" evidence="7">
    <location>
        <begin position="1548"/>
        <end position="1557"/>
    </location>
</feature>
<proteinExistence type="predicted"/>
<feature type="compositionally biased region" description="Acidic residues" evidence="7">
    <location>
        <begin position="1322"/>
        <end position="1335"/>
    </location>
</feature>
<dbReference type="Proteomes" id="UP001433268">
    <property type="component" value="Unassembled WGS sequence"/>
</dbReference>
<comment type="subcellular location">
    <subcellularLocation>
        <location evidence="2">Chromosome</location>
        <location evidence="2">Telomere</location>
    </subcellularLocation>
    <subcellularLocation>
        <location evidence="1">Nucleus</location>
    </subcellularLocation>
</comment>
<dbReference type="InterPro" id="IPR016024">
    <property type="entry name" value="ARM-type_fold"/>
</dbReference>
<evidence type="ECO:0000313" key="10">
    <source>
        <dbReference type="Proteomes" id="UP001433268"/>
    </source>
</evidence>
<evidence type="ECO:0000313" key="9">
    <source>
        <dbReference type="EMBL" id="KAK8065568.1"/>
    </source>
</evidence>
<feature type="compositionally biased region" description="Polar residues" evidence="7">
    <location>
        <begin position="1415"/>
        <end position="1431"/>
    </location>
</feature>
<keyword evidence="4" id="KW-0779">Telomere</keyword>
<evidence type="ECO:0000256" key="3">
    <source>
        <dbReference type="ARBA" id="ARBA00022454"/>
    </source>
</evidence>
<feature type="compositionally biased region" description="Basic and acidic residues" evidence="7">
    <location>
        <begin position="1566"/>
        <end position="1575"/>
    </location>
</feature>
<dbReference type="GeneID" id="92049689"/>
<feature type="domain" description="Telomere-associated protein Rif1 N-terminal" evidence="8">
    <location>
        <begin position="137"/>
        <end position="504"/>
    </location>
</feature>
<evidence type="ECO:0000256" key="1">
    <source>
        <dbReference type="ARBA" id="ARBA00004123"/>
    </source>
</evidence>
<keyword evidence="3" id="KW-0158">Chromosome</keyword>
<feature type="compositionally biased region" description="Basic and acidic residues" evidence="7">
    <location>
        <begin position="1466"/>
        <end position="1491"/>
    </location>
</feature>
<feature type="compositionally biased region" description="Basic and acidic residues" evidence="7">
    <location>
        <begin position="1193"/>
        <end position="1204"/>
    </location>
</feature>
<feature type="compositionally biased region" description="Polar residues" evidence="7">
    <location>
        <begin position="40"/>
        <end position="62"/>
    </location>
</feature>
<dbReference type="PANTHER" id="PTHR22928:SF3">
    <property type="entry name" value="TELOMERE-ASSOCIATED PROTEIN RIF1"/>
    <property type="match status" value="1"/>
</dbReference>
<gene>
    <name evidence="9" type="ORF">PG997_012315</name>
</gene>
<evidence type="ECO:0000256" key="7">
    <source>
        <dbReference type="SAM" id="MobiDB-lite"/>
    </source>
</evidence>
<feature type="compositionally biased region" description="Polar residues" evidence="7">
    <location>
        <begin position="1127"/>
        <end position="1136"/>
    </location>
</feature>
<evidence type="ECO:0000256" key="5">
    <source>
        <dbReference type="ARBA" id="ARBA00023242"/>
    </source>
</evidence>
<dbReference type="SUPFAM" id="SSF48371">
    <property type="entry name" value="ARM repeat"/>
    <property type="match status" value="1"/>
</dbReference>
<feature type="region of interest" description="Disordered" evidence="7">
    <location>
        <begin position="1083"/>
        <end position="1445"/>
    </location>
</feature>
<keyword evidence="10" id="KW-1185">Reference proteome</keyword>
<feature type="compositionally biased region" description="Acidic residues" evidence="7">
    <location>
        <begin position="1676"/>
        <end position="1714"/>
    </location>
</feature>
<keyword evidence="5" id="KW-0539">Nucleus</keyword>
<name>A0ABR1V6I4_9PEZI</name>
<feature type="compositionally biased region" description="Low complexity" evidence="7">
    <location>
        <begin position="1169"/>
        <end position="1180"/>
    </location>
</feature>
<reference evidence="9 10" key="1">
    <citation type="submission" date="2023-01" db="EMBL/GenBank/DDBJ databases">
        <title>Analysis of 21 Apiospora genomes using comparative genomics revels a genus with tremendous synthesis potential of carbohydrate active enzymes and secondary metabolites.</title>
        <authorList>
            <person name="Sorensen T."/>
        </authorList>
    </citation>
    <scope>NUCLEOTIDE SEQUENCE [LARGE SCALE GENOMIC DNA]</scope>
    <source>
        <strain evidence="9 10">CBS 114990</strain>
    </source>
</reference>
<feature type="compositionally biased region" description="Polar residues" evidence="7">
    <location>
        <begin position="1640"/>
        <end position="1654"/>
    </location>
</feature>
<feature type="compositionally biased region" description="Acidic residues" evidence="7">
    <location>
        <begin position="1342"/>
        <end position="1367"/>
    </location>
</feature>
<organism evidence="9 10">
    <name type="scientific">Apiospora hydei</name>
    <dbReference type="NCBI Taxonomy" id="1337664"/>
    <lineage>
        <taxon>Eukaryota</taxon>
        <taxon>Fungi</taxon>
        <taxon>Dikarya</taxon>
        <taxon>Ascomycota</taxon>
        <taxon>Pezizomycotina</taxon>
        <taxon>Sordariomycetes</taxon>
        <taxon>Xylariomycetidae</taxon>
        <taxon>Amphisphaeriales</taxon>
        <taxon>Apiosporaceae</taxon>
        <taxon>Apiospora</taxon>
    </lineage>
</organism>